<dbReference type="InterPro" id="IPR029063">
    <property type="entry name" value="SAM-dependent_MTases_sf"/>
</dbReference>
<keyword evidence="2 5" id="KW-0808">Transferase</keyword>
<dbReference type="GO" id="GO:0042054">
    <property type="term" value="F:histone methyltransferase activity"/>
    <property type="evidence" value="ECO:0007669"/>
    <property type="project" value="TreeGrafter"/>
</dbReference>
<dbReference type="PANTHER" id="PTHR11006">
    <property type="entry name" value="PROTEIN ARGININE N-METHYLTRANSFERASE"/>
    <property type="match status" value="1"/>
</dbReference>
<dbReference type="PANTHER" id="PTHR11006:SF60">
    <property type="entry name" value="PROTEIN ARGININE N-METHYLTRANSFERASE 9"/>
    <property type="match status" value="1"/>
</dbReference>
<dbReference type="SMART" id="SM00028">
    <property type="entry name" value="TPR"/>
    <property type="match status" value="2"/>
</dbReference>
<dbReference type="CDD" id="cd02440">
    <property type="entry name" value="AdoMet_MTases"/>
    <property type="match status" value="1"/>
</dbReference>
<keyword evidence="1 5" id="KW-0489">Methyltransferase</keyword>
<dbReference type="PROSITE" id="PS51678">
    <property type="entry name" value="SAM_MT_PRMT"/>
    <property type="match status" value="1"/>
</dbReference>
<evidence type="ECO:0000256" key="5">
    <source>
        <dbReference type="PROSITE-ProRule" id="PRU01015"/>
    </source>
</evidence>
<dbReference type="EMBL" id="CADEPI010000009">
    <property type="protein sequence ID" value="CAB3362601.1"/>
    <property type="molecule type" value="Genomic_DNA"/>
</dbReference>
<dbReference type="OrthoDB" id="5980806at2759"/>
<dbReference type="InterPro" id="IPR019734">
    <property type="entry name" value="TPR_rpt"/>
</dbReference>
<evidence type="ECO:0000313" key="7">
    <source>
        <dbReference type="EMBL" id="CAB3362601.1"/>
    </source>
</evidence>
<dbReference type="Gene3D" id="2.70.160.11">
    <property type="entry name" value="Hnrnp arginine n-methyltransferase1"/>
    <property type="match status" value="2"/>
</dbReference>
<dbReference type="SUPFAM" id="SSF53335">
    <property type="entry name" value="S-adenosyl-L-methionine-dependent methyltransferases"/>
    <property type="match status" value="2"/>
</dbReference>
<dbReference type="InterPro" id="IPR011990">
    <property type="entry name" value="TPR-like_helical_dom_sf"/>
</dbReference>
<dbReference type="InterPro" id="IPR025799">
    <property type="entry name" value="Arg_MeTrfase"/>
</dbReference>
<accession>A0A8S1C3A8</accession>
<dbReference type="Gene3D" id="3.40.50.150">
    <property type="entry name" value="Vaccinia Virus protein VP39"/>
    <property type="match status" value="1"/>
</dbReference>
<dbReference type="GO" id="GO:0016274">
    <property type="term" value="F:protein-arginine N-methyltransferase activity"/>
    <property type="evidence" value="ECO:0007669"/>
    <property type="project" value="InterPro"/>
</dbReference>
<name>A0A8S1C3A8_9INSE</name>
<keyword evidence="3 5" id="KW-0949">S-adenosyl-L-methionine</keyword>
<reference evidence="7 8" key="1">
    <citation type="submission" date="2020-04" db="EMBL/GenBank/DDBJ databases">
        <authorList>
            <person name="Alioto T."/>
            <person name="Alioto T."/>
            <person name="Gomez Garrido J."/>
        </authorList>
    </citation>
    <scope>NUCLEOTIDE SEQUENCE [LARGE SCALE GENOMIC DNA]</scope>
</reference>
<evidence type="ECO:0000256" key="1">
    <source>
        <dbReference type="ARBA" id="ARBA00022603"/>
    </source>
</evidence>
<dbReference type="GO" id="GO:0032259">
    <property type="term" value="P:methylation"/>
    <property type="evidence" value="ECO:0007669"/>
    <property type="project" value="UniProtKB-KW"/>
</dbReference>
<keyword evidence="4" id="KW-0802">TPR repeat</keyword>
<dbReference type="Gene3D" id="1.25.40.10">
    <property type="entry name" value="Tetratricopeptide repeat domain"/>
    <property type="match status" value="1"/>
</dbReference>
<organism evidence="7 8">
    <name type="scientific">Cloeon dipterum</name>
    <dbReference type="NCBI Taxonomy" id="197152"/>
    <lineage>
        <taxon>Eukaryota</taxon>
        <taxon>Metazoa</taxon>
        <taxon>Ecdysozoa</taxon>
        <taxon>Arthropoda</taxon>
        <taxon>Hexapoda</taxon>
        <taxon>Insecta</taxon>
        <taxon>Pterygota</taxon>
        <taxon>Palaeoptera</taxon>
        <taxon>Ephemeroptera</taxon>
        <taxon>Pisciforma</taxon>
        <taxon>Baetidae</taxon>
        <taxon>Cloeon</taxon>
    </lineage>
</organism>
<sequence length="732" mass="81717">MSNIDAIREVALNSRAQAQSYLGQENWGRAFAHLTLCLKLEQSWQEELQEQLSDCLCSWGKQLEEESRYKDLLHCYQQALEIYPNNHEVLNNLGAHLFRMGHLEEAKSFFEKALAIKKDFLPAAHNIENLTSILVERWHFRMLNDNIRNESYREAILKKIRQGFSKVLDIGTGTSLLSLYAVQGGAKRVFACECSAAMIEIAKEVISDNNVESKIELIKKMSTDLSIPADIPSRVSLVVTETLDSGVFGENVLQTLIDAWDRLLLPQSRNLVSPRAGSRNGIVVPFGVKIYAAGVQCAAISRMNALEPSVWDALGLGLQGTRLAAAQNEAYNSEKLEYVAGGYTFITSPVAVLEVNFNDPQDLKKHLAGEHDKKMEVSCCDAGQIDAFVSWFVLLVDEDLQLSSEPGKKSCWEQAVFALTVPLELQSGQTVNIAVSSSHGLLKIQPDSQELTPEIMLTDRVAIEMLNDSTWTRSMQMVASSFKGKAGLKVLDLTPFPYLGLLLLKMGVCDKLRCSDRGMSLARKVAGDNCDLDDFNKADKLDCFDLIILYPCTPEGELDQETILYVSHLRKRLSPQGVMLPKYLSIIGQIWNSDWLESVSQLQTDEHVSGFKIASHVNKYKLKRHLDLRLQSTPHAVLSEPKEILSVKLCEHLTEEPAKSELPLISTGKVTAVAHWFQFDYGQGVKFQTNQIDSYPRQAAVLLEDNMTVHEGQKLEIESCLQAGVVNIKVTL</sequence>
<dbReference type="Pfam" id="PF06325">
    <property type="entry name" value="PrmA"/>
    <property type="match status" value="1"/>
</dbReference>
<evidence type="ECO:0000256" key="2">
    <source>
        <dbReference type="ARBA" id="ARBA00022679"/>
    </source>
</evidence>
<gene>
    <name evidence="7" type="ORF">CLODIP_2_CD14415</name>
</gene>
<evidence type="ECO:0000313" key="8">
    <source>
        <dbReference type="Proteomes" id="UP000494165"/>
    </source>
</evidence>
<evidence type="ECO:0000256" key="4">
    <source>
        <dbReference type="PROSITE-ProRule" id="PRU00339"/>
    </source>
</evidence>
<evidence type="ECO:0000259" key="6">
    <source>
        <dbReference type="Pfam" id="PF22528"/>
    </source>
</evidence>
<feature type="domain" description="Protein arginine N-methyltransferase" evidence="6">
    <location>
        <begin position="328"/>
        <end position="437"/>
    </location>
</feature>
<dbReference type="SUPFAM" id="SSF48452">
    <property type="entry name" value="TPR-like"/>
    <property type="match status" value="1"/>
</dbReference>
<dbReference type="GO" id="GO:0005634">
    <property type="term" value="C:nucleus"/>
    <property type="evidence" value="ECO:0007669"/>
    <property type="project" value="TreeGrafter"/>
</dbReference>
<feature type="repeat" description="TPR" evidence="4">
    <location>
        <begin position="53"/>
        <end position="86"/>
    </location>
</feature>
<evidence type="ECO:0000256" key="3">
    <source>
        <dbReference type="ARBA" id="ARBA00022691"/>
    </source>
</evidence>
<dbReference type="InterPro" id="IPR055135">
    <property type="entry name" value="PRMT_dom"/>
</dbReference>
<protein>
    <recommendedName>
        <fullName evidence="6">Protein arginine N-methyltransferase domain-containing protein</fullName>
    </recommendedName>
</protein>
<dbReference type="Pfam" id="PF22528">
    <property type="entry name" value="PRMT_C"/>
    <property type="match status" value="1"/>
</dbReference>
<dbReference type="Pfam" id="PF13431">
    <property type="entry name" value="TPR_17"/>
    <property type="match status" value="1"/>
</dbReference>
<dbReference type="Proteomes" id="UP000494165">
    <property type="component" value="Unassembled WGS sequence"/>
</dbReference>
<proteinExistence type="predicted"/>
<dbReference type="PROSITE" id="PS50005">
    <property type="entry name" value="TPR"/>
    <property type="match status" value="2"/>
</dbReference>
<feature type="repeat" description="TPR" evidence="4">
    <location>
        <begin position="87"/>
        <end position="120"/>
    </location>
</feature>
<keyword evidence="8" id="KW-1185">Reference proteome</keyword>
<dbReference type="AlphaFoldDB" id="A0A8S1C3A8"/>
<comment type="caution">
    <text evidence="7">The sequence shown here is derived from an EMBL/GenBank/DDBJ whole genome shotgun (WGS) entry which is preliminary data.</text>
</comment>